<dbReference type="Proteomes" id="UP000292939">
    <property type="component" value="Chromosome"/>
</dbReference>
<dbReference type="KEGG" id="hgr:DW355_01060"/>
<dbReference type="PANTHER" id="PTHR39338">
    <property type="entry name" value="BLL5662 PROTEIN-RELATED"/>
    <property type="match status" value="1"/>
</dbReference>
<evidence type="ECO:0008006" key="3">
    <source>
        <dbReference type="Google" id="ProtNLM"/>
    </source>
</evidence>
<proteinExistence type="predicted"/>
<protein>
    <recommendedName>
        <fullName evidence="3">von Willebrand factor A</fullName>
    </recommendedName>
</protein>
<dbReference type="EMBL" id="CP031395">
    <property type="protein sequence ID" value="QBK03544.1"/>
    <property type="molecule type" value="Genomic_DNA"/>
</dbReference>
<sequence length="400" mass="46556">MLIDFFYTLRAAKLPVSVKEYLTLLEALKEGVVGPASGDGETGGYKIDDFYYLSRATLVKDEKHYDKFDRAFSAYFKGLELRADFTQDIPLDWLRKNLELHLSPEEKAAIEKLGWDELMETLKKRFEEQKERHEGGNKWIGTGGTSPFGANGYNPQGVRIGQEKGRNKSAVKVWDQRAYKDYDDSQELGTRNIKVALRRLRRFAREGNELELALDDTIRATAANAGYLDIKLVPERHNNVKVLLLMDVGGTMDEHIQRVEELFSAAKAEFKHLEFYYFHNCVYDFMWKNNRRRFGEKFPTWDIIRKYNKDYKLIFVGDATMSPYEIVQPGGSVEYYNEEAGAEWLQRLTQAFPKFAWINPEPQGAWQYRQSISIVQQLMNQRMYPLTLRGLEEAMRLLTK</sequence>
<accession>A0A4P6UGX9</accession>
<dbReference type="OrthoDB" id="9764216at2"/>
<dbReference type="RefSeq" id="WP_131277206.1">
    <property type="nucleotide sequence ID" value="NZ_CP031395.1"/>
</dbReference>
<dbReference type="AlphaFoldDB" id="A0A4P6UGX9"/>
<name>A0A4P6UGX9_9BURK</name>
<organism evidence="1 2">
    <name type="scientific">Hylemonella gracilis</name>
    <dbReference type="NCBI Taxonomy" id="80880"/>
    <lineage>
        <taxon>Bacteria</taxon>
        <taxon>Pseudomonadati</taxon>
        <taxon>Pseudomonadota</taxon>
        <taxon>Betaproteobacteria</taxon>
        <taxon>Burkholderiales</taxon>
        <taxon>Comamonadaceae</taxon>
        <taxon>Hylemonella</taxon>
    </lineage>
</organism>
<dbReference type="PANTHER" id="PTHR39338:SF7">
    <property type="entry name" value="BLL6692 PROTEIN"/>
    <property type="match status" value="1"/>
</dbReference>
<evidence type="ECO:0000313" key="2">
    <source>
        <dbReference type="Proteomes" id="UP000292939"/>
    </source>
</evidence>
<gene>
    <name evidence="1" type="ORF">DW355_01060</name>
</gene>
<evidence type="ECO:0000313" key="1">
    <source>
        <dbReference type="EMBL" id="QBK03544.1"/>
    </source>
</evidence>
<reference evidence="1 2" key="1">
    <citation type="submission" date="2018-07" db="EMBL/GenBank/DDBJ databases">
        <title>Exploring interactions and the metabolic potential of the ultra-small soil bacteria Hylemonella gracilis.</title>
        <authorList>
            <person name="Tyc O."/>
            <person name="Kulkarni P."/>
            <person name="Gawehns F."/>
            <person name="Hundscheid M."/>
            <person name="Zweers H."/>
            <person name="Garbeva P."/>
        </authorList>
    </citation>
    <scope>NUCLEOTIDE SEQUENCE [LARGE SCALE GENOMIC DNA]</scope>
    <source>
        <strain evidence="1 2">NS1</strain>
    </source>
</reference>